<reference evidence="2" key="1">
    <citation type="journal article" date="2019" name="Int. J. Syst. Evol. Microbiol.">
        <title>The Global Catalogue of Microorganisms (GCM) 10K type strain sequencing project: providing services to taxonomists for standard genome sequencing and annotation.</title>
        <authorList>
            <consortium name="The Broad Institute Genomics Platform"/>
            <consortium name="The Broad Institute Genome Sequencing Center for Infectious Disease"/>
            <person name="Wu L."/>
            <person name="Ma J."/>
        </authorList>
    </citation>
    <scope>NUCLEOTIDE SEQUENCE [LARGE SCALE GENOMIC DNA]</scope>
    <source>
        <strain evidence="2">KCTC 52640</strain>
    </source>
</reference>
<dbReference type="EMBL" id="JBHRSS010000003">
    <property type="protein sequence ID" value="MFC3103575.1"/>
    <property type="molecule type" value="Genomic_DNA"/>
</dbReference>
<accession>A0ABV7EQC7</accession>
<comment type="caution">
    <text evidence="1">The sequence shown here is derived from an EMBL/GenBank/DDBJ whole genome shotgun (WGS) entry which is preliminary data.</text>
</comment>
<protein>
    <submittedName>
        <fullName evidence="1">Acetyltransferase</fullName>
    </submittedName>
</protein>
<dbReference type="RefSeq" id="WP_380687733.1">
    <property type="nucleotide sequence ID" value="NZ_JBHRSS010000003.1"/>
</dbReference>
<name>A0ABV7EQC7_9GAMM</name>
<keyword evidence="2" id="KW-1185">Reference proteome</keyword>
<organism evidence="1 2">
    <name type="scientific">Salinisphaera aquimarina</name>
    <dbReference type="NCBI Taxonomy" id="2094031"/>
    <lineage>
        <taxon>Bacteria</taxon>
        <taxon>Pseudomonadati</taxon>
        <taxon>Pseudomonadota</taxon>
        <taxon>Gammaproteobacteria</taxon>
        <taxon>Salinisphaerales</taxon>
        <taxon>Salinisphaeraceae</taxon>
        <taxon>Salinisphaera</taxon>
    </lineage>
</organism>
<dbReference type="Proteomes" id="UP001595462">
    <property type="component" value="Unassembled WGS sequence"/>
</dbReference>
<gene>
    <name evidence="1" type="ORF">ACFOSU_06690</name>
</gene>
<evidence type="ECO:0000313" key="1">
    <source>
        <dbReference type="EMBL" id="MFC3103575.1"/>
    </source>
</evidence>
<proteinExistence type="predicted"/>
<sequence>MNEEDRRALAASVRDACIEAALAGYEDAAISGLCGEGALEVAISAMRRVDLDAALQTAQVGAANPDEVSGPA</sequence>
<evidence type="ECO:0000313" key="2">
    <source>
        <dbReference type="Proteomes" id="UP001595462"/>
    </source>
</evidence>